<dbReference type="EMBL" id="CP024923">
    <property type="protein sequence ID" value="ATY33474.1"/>
    <property type="molecule type" value="Genomic_DNA"/>
</dbReference>
<keyword evidence="2" id="KW-1185">Reference proteome</keyword>
<reference evidence="1 2" key="1">
    <citation type="submission" date="2017-11" db="EMBL/GenBank/DDBJ databases">
        <title>Complete genome sequence of Sphingomonas sp. Strain Cra20, a psychrotolerant potential plant growth promoting rhizobacteria.</title>
        <authorList>
            <person name="Luo Y."/>
        </authorList>
    </citation>
    <scope>NUCLEOTIDE SEQUENCE [LARGE SCALE GENOMIC DNA]</scope>
    <source>
        <strain evidence="1 2">Cra20</strain>
    </source>
</reference>
<name>A0A2K8MKD8_9SPHN</name>
<dbReference type="Proteomes" id="UP000229081">
    <property type="component" value="Chromosome"/>
</dbReference>
<dbReference type="AlphaFoldDB" id="A0A2K8MKD8"/>
<gene>
    <name evidence="1" type="ORF">CVN68_17130</name>
</gene>
<evidence type="ECO:0000313" key="2">
    <source>
        <dbReference type="Proteomes" id="UP000229081"/>
    </source>
</evidence>
<protein>
    <submittedName>
        <fullName evidence="1">Uncharacterized protein</fullName>
    </submittedName>
</protein>
<organism evidence="1 2">
    <name type="scientific">Sphingomonas psychrotolerans</name>
    <dbReference type="NCBI Taxonomy" id="1327635"/>
    <lineage>
        <taxon>Bacteria</taxon>
        <taxon>Pseudomonadati</taxon>
        <taxon>Pseudomonadota</taxon>
        <taxon>Alphaproteobacteria</taxon>
        <taxon>Sphingomonadales</taxon>
        <taxon>Sphingomonadaceae</taxon>
        <taxon>Sphingomonas</taxon>
    </lineage>
</organism>
<dbReference type="RefSeq" id="WP_100283273.1">
    <property type="nucleotide sequence ID" value="NZ_CP024923.1"/>
</dbReference>
<evidence type="ECO:0000313" key="1">
    <source>
        <dbReference type="EMBL" id="ATY33474.1"/>
    </source>
</evidence>
<dbReference type="OrthoDB" id="7595713at2"/>
<sequence>MQSADLMLRRARQQGAECAEARFLRVPAGSAAGVLASYRQQLQEGWTPADTVAPTLTRGASFRNGDVWFAVAIADRPQGKWTGMVIVTNTWWDAPSRDALAKCRAG</sequence>
<proteinExistence type="predicted"/>
<accession>A0A2K8MKD8</accession>
<dbReference type="KEGG" id="sphc:CVN68_17130"/>